<dbReference type="PANTHER" id="PTHR43542:SF1">
    <property type="entry name" value="METHYLTRANSFERASE"/>
    <property type="match status" value="1"/>
</dbReference>
<reference evidence="10 11" key="1">
    <citation type="journal article" date="2018" name="Environ. Microbiol.">
        <title>Genomes of ubiquitous marine and hypersaline Hydrogenovibrio, Thiomicrorhabdus and Thiomicrospira spp. encode a diversity of mechanisms to sustain chemolithoautotrophy in heterogeneous environments.</title>
        <authorList>
            <person name="Scott K.M."/>
            <person name="Williams J."/>
            <person name="Porter C.M.B."/>
            <person name="Russel S."/>
            <person name="Harmer T.L."/>
            <person name="Paul J.H."/>
            <person name="Antonen K.M."/>
            <person name="Bridges M.K."/>
            <person name="Camper G.J."/>
            <person name="Campla C.K."/>
            <person name="Casella L.G."/>
            <person name="Chase E."/>
            <person name="Conrad J.W."/>
            <person name="Cruz M.C."/>
            <person name="Dunlap D.S."/>
            <person name="Duran L."/>
            <person name="Fahsbender E.M."/>
            <person name="Goldsmith D.B."/>
            <person name="Keeley R.F."/>
            <person name="Kondoff M.R."/>
            <person name="Kussy B.I."/>
            <person name="Lane M.K."/>
            <person name="Lawler S."/>
            <person name="Leigh B.A."/>
            <person name="Lewis C."/>
            <person name="Lostal L.M."/>
            <person name="Marking D."/>
            <person name="Mancera P.A."/>
            <person name="McClenthan E.C."/>
            <person name="McIntyre E.A."/>
            <person name="Mine J.A."/>
            <person name="Modi S."/>
            <person name="Moore B.D."/>
            <person name="Morgan W.A."/>
            <person name="Nelson K.M."/>
            <person name="Nguyen K.N."/>
            <person name="Ogburn N."/>
            <person name="Parrino D.G."/>
            <person name="Pedapudi A.D."/>
            <person name="Pelham R.P."/>
            <person name="Preece A.M."/>
            <person name="Rampersad E.A."/>
            <person name="Richardson J.C."/>
            <person name="Rodgers C.M."/>
            <person name="Schaffer B.L."/>
            <person name="Sheridan N.E."/>
            <person name="Solone M.R."/>
            <person name="Staley Z.R."/>
            <person name="Tabuchi M."/>
            <person name="Waide R.J."/>
            <person name="Wanjugi P.W."/>
            <person name="Young S."/>
            <person name="Clum A."/>
            <person name="Daum C."/>
            <person name="Huntemann M."/>
            <person name="Ivanova N."/>
            <person name="Kyrpides N."/>
            <person name="Mikhailova N."/>
            <person name="Palaniappan K."/>
            <person name="Pillay M."/>
            <person name="Reddy T.B.K."/>
            <person name="Shapiro N."/>
            <person name="Stamatis D."/>
            <person name="Varghese N."/>
            <person name="Woyke T."/>
            <person name="Boden R."/>
            <person name="Freyermuth S.K."/>
            <person name="Kerfeld C.A."/>
        </authorList>
    </citation>
    <scope>NUCLEOTIDE SEQUENCE [LARGE SCALE GENOMIC DNA]</scope>
    <source>
        <strain evidence="10 11">JR-2</strain>
    </source>
</reference>
<dbReference type="CDD" id="cd02440">
    <property type="entry name" value="AdoMet_MTases"/>
    <property type="match status" value="1"/>
</dbReference>
<dbReference type="NCBIfam" id="TIGR00095">
    <property type="entry name" value="16S rRNA (guanine(966)-N(2))-methyltransferase RsmD"/>
    <property type="match status" value="1"/>
</dbReference>
<dbReference type="GO" id="GO:0052913">
    <property type="term" value="F:16S rRNA (guanine(966)-N(2))-methyltransferase activity"/>
    <property type="evidence" value="ECO:0007669"/>
    <property type="project" value="UniProtKB-EC"/>
</dbReference>
<dbReference type="EC" id="2.1.1.171" evidence="3 8"/>
<dbReference type="InterPro" id="IPR002052">
    <property type="entry name" value="DNA_methylase_N6_adenine_CS"/>
</dbReference>
<keyword evidence="11" id="KW-1185">Reference proteome</keyword>
<organism evidence="10 11">
    <name type="scientific">Hydrogenovibrio thermophilus</name>
    <dbReference type="NCBI Taxonomy" id="265883"/>
    <lineage>
        <taxon>Bacteria</taxon>
        <taxon>Pseudomonadati</taxon>
        <taxon>Pseudomonadota</taxon>
        <taxon>Gammaproteobacteria</taxon>
        <taxon>Thiotrichales</taxon>
        <taxon>Piscirickettsiaceae</taxon>
        <taxon>Hydrogenovibrio</taxon>
    </lineage>
</organism>
<dbReference type="InterPro" id="IPR029063">
    <property type="entry name" value="SAM-dependent_MTases_sf"/>
</dbReference>
<dbReference type="AlphaFoldDB" id="A0A410H585"/>
<evidence type="ECO:0000313" key="10">
    <source>
        <dbReference type="EMBL" id="QAB16094.1"/>
    </source>
</evidence>
<proteinExistence type="inferred from homology"/>
<evidence type="ECO:0000256" key="3">
    <source>
        <dbReference type="ARBA" id="ARBA00012141"/>
    </source>
</evidence>
<name>A0A410H585_9GAMM</name>
<gene>
    <name evidence="10" type="primary">rsmD</name>
    <name evidence="10" type="ORF">EPV75_10640</name>
</gene>
<keyword evidence="8" id="KW-0949">S-adenosyl-L-methionine</keyword>
<comment type="similarity">
    <text evidence="2 8">Belongs to the methyltransferase superfamily. RsmD family.</text>
</comment>
<dbReference type="PROSITE" id="PS00092">
    <property type="entry name" value="N6_MTASE"/>
    <property type="match status" value="1"/>
</dbReference>
<accession>A0A410H585</accession>
<dbReference type="RefSeq" id="WP_128385375.1">
    <property type="nucleotide sequence ID" value="NZ_CP035033.1"/>
</dbReference>
<comment type="function">
    <text evidence="1 8">Specifically methylates the guanine in position 966 of 16S rRNA in the assembled 30S particle.</text>
</comment>
<dbReference type="SUPFAM" id="SSF53335">
    <property type="entry name" value="S-adenosyl-L-methionine-dependent methyltransferases"/>
    <property type="match status" value="1"/>
</dbReference>
<dbReference type="PIRSF" id="PIRSF004553">
    <property type="entry name" value="CHP00095"/>
    <property type="match status" value="1"/>
</dbReference>
<evidence type="ECO:0000256" key="4">
    <source>
        <dbReference type="ARBA" id="ARBA00013682"/>
    </source>
</evidence>
<evidence type="ECO:0000256" key="2">
    <source>
        <dbReference type="ARBA" id="ARBA00005269"/>
    </source>
</evidence>
<dbReference type="Gene3D" id="3.40.50.150">
    <property type="entry name" value="Vaccinia Virus protein VP39"/>
    <property type="match status" value="1"/>
</dbReference>
<dbReference type="PANTHER" id="PTHR43542">
    <property type="entry name" value="METHYLTRANSFERASE"/>
    <property type="match status" value="1"/>
</dbReference>
<dbReference type="EMBL" id="CP035033">
    <property type="protein sequence ID" value="QAB16094.1"/>
    <property type="molecule type" value="Genomic_DNA"/>
</dbReference>
<evidence type="ECO:0000256" key="5">
    <source>
        <dbReference type="ARBA" id="ARBA00022603"/>
    </source>
</evidence>
<dbReference type="KEGG" id="htr:EPV75_10640"/>
<evidence type="ECO:0000256" key="9">
    <source>
        <dbReference type="SAM" id="Coils"/>
    </source>
</evidence>
<dbReference type="GO" id="GO:0003676">
    <property type="term" value="F:nucleic acid binding"/>
    <property type="evidence" value="ECO:0007669"/>
    <property type="project" value="InterPro"/>
</dbReference>
<evidence type="ECO:0000256" key="6">
    <source>
        <dbReference type="ARBA" id="ARBA00022679"/>
    </source>
</evidence>
<evidence type="ECO:0000313" key="11">
    <source>
        <dbReference type="Proteomes" id="UP000285478"/>
    </source>
</evidence>
<feature type="coiled-coil region" evidence="9">
    <location>
        <begin position="94"/>
        <end position="121"/>
    </location>
</feature>
<keyword evidence="6 8" id="KW-0808">Transferase</keyword>
<comment type="catalytic activity">
    <reaction evidence="7 8">
        <text>guanosine(966) in 16S rRNA + S-adenosyl-L-methionine = N(2)-methylguanosine(966) in 16S rRNA + S-adenosyl-L-homocysteine + H(+)</text>
        <dbReference type="Rhea" id="RHEA:23548"/>
        <dbReference type="Rhea" id="RHEA-COMP:10211"/>
        <dbReference type="Rhea" id="RHEA-COMP:10212"/>
        <dbReference type="ChEBI" id="CHEBI:15378"/>
        <dbReference type="ChEBI" id="CHEBI:57856"/>
        <dbReference type="ChEBI" id="CHEBI:59789"/>
        <dbReference type="ChEBI" id="CHEBI:74269"/>
        <dbReference type="ChEBI" id="CHEBI:74481"/>
        <dbReference type="EC" id="2.1.1.171"/>
    </reaction>
</comment>
<keyword evidence="5 8" id="KW-0489">Methyltransferase</keyword>
<protein>
    <recommendedName>
        <fullName evidence="4 8">Ribosomal RNA small subunit methyltransferase D</fullName>
        <ecNumber evidence="3 8">2.1.1.171</ecNumber>
    </recommendedName>
</protein>
<dbReference type="Pfam" id="PF03602">
    <property type="entry name" value="Cons_hypoth95"/>
    <property type="match status" value="1"/>
</dbReference>
<evidence type="ECO:0000256" key="8">
    <source>
        <dbReference type="PIRNR" id="PIRNR004553"/>
    </source>
</evidence>
<evidence type="ECO:0000256" key="7">
    <source>
        <dbReference type="ARBA" id="ARBA00048326"/>
    </source>
</evidence>
<keyword evidence="9" id="KW-0175">Coiled coil</keyword>
<dbReference type="Proteomes" id="UP000285478">
    <property type="component" value="Chromosome"/>
</dbReference>
<sequence length="207" mass="23003">MTKKRRTHGSQGRQAGKKSVQMGAVRIIGGDWRGRKLPVLDAQGLRPTSDRVRETLFNWLQFDVAGAHCLDVFAGSGGLGFEALSRGAAAVTFLELSKSNAEQLKQNVATLQAKNAEVVQADSLVWLEQPARQPFDVVFLDPPFHQGLMQPAVDKLFAGQYLKNDQAWLYLEQEKALDWPTLPDGWGCHREKTTPEVRYGLFCISGH</sequence>
<keyword evidence="8" id="KW-0698">rRNA processing</keyword>
<dbReference type="InterPro" id="IPR004398">
    <property type="entry name" value="RNA_MeTrfase_RsmD"/>
</dbReference>
<evidence type="ECO:0000256" key="1">
    <source>
        <dbReference type="ARBA" id="ARBA00002649"/>
    </source>
</evidence>